<keyword evidence="16" id="KW-1185">Reference proteome</keyword>
<evidence type="ECO:0000256" key="9">
    <source>
        <dbReference type="ARBA" id="ARBA00023235"/>
    </source>
</evidence>
<keyword evidence="10 11" id="KW-0119">Carbohydrate metabolism</keyword>
<reference evidence="16" key="1">
    <citation type="submission" date="2018-02" db="EMBL/GenBank/DDBJ databases">
        <authorList>
            <person name="Clavel T."/>
            <person name="Strowig T."/>
        </authorList>
    </citation>
    <scope>NUCLEOTIDE SEQUENCE [LARGE SCALE GENOMIC DNA]</scope>
    <source>
        <strain evidence="16">DSM 100764</strain>
    </source>
</reference>
<dbReference type="GO" id="GO:0006006">
    <property type="term" value="P:glucose metabolic process"/>
    <property type="evidence" value="ECO:0007669"/>
    <property type="project" value="TreeGrafter"/>
</dbReference>
<dbReference type="InterPro" id="IPR047215">
    <property type="entry name" value="Galactose_mutarotase-like"/>
</dbReference>
<dbReference type="GO" id="GO:0030246">
    <property type="term" value="F:carbohydrate binding"/>
    <property type="evidence" value="ECO:0007669"/>
    <property type="project" value="InterPro"/>
</dbReference>
<dbReference type="NCBIfam" id="NF008277">
    <property type="entry name" value="PRK11055.1"/>
    <property type="match status" value="1"/>
</dbReference>
<organism evidence="15 16">
    <name type="scientific">Paramuribaculum intestinale</name>
    <dbReference type="NCBI Taxonomy" id="2094151"/>
    <lineage>
        <taxon>Bacteria</taxon>
        <taxon>Pseudomonadati</taxon>
        <taxon>Bacteroidota</taxon>
        <taxon>Bacteroidia</taxon>
        <taxon>Bacteroidales</taxon>
        <taxon>Muribaculaceae</taxon>
        <taxon>Paramuribaculum</taxon>
    </lineage>
</organism>
<feature type="binding site" evidence="14">
    <location>
        <begin position="78"/>
        <end position="79"/>
    </location>
    <ligand>
        <name>beta-D-galactose</name>
        <dbReference type="ChEBI" id="CHEBI:27667"/>
    </ligand>
</feature>
<evidence type="ECO:0000256" key="7">
    <source>
        <dbReference type="ARBA" id="ARBA00014165"/>
    </source>
</evidence>
<dbReference type="InterPro" id="IPR008183">
    <property type="entry name" value="Aldose_1/G6P_1-epimerase"/>
</dbReference>
<evidence type="ECO:0000256" key="13">
    <source>
        <dbReference type="PIRSR" id="PIRSR005096-2"/>
    </source>
</evidence>
<dbReference type="GO" id="GO:0005737">
    <property type="term" value="C:cytoplasm"/>
    <property type="evidence" value="ECO:0007669"/>
    <property type="project" value="TreeGrafter"/>
</dbReference>
<feature type="binding site" evidence="14">
    <location>
        <begin position="176"/>
        <end position="178"/>
    </location>
    <ligand>
        <name>beta-D-galactose</name>
        <dbReference type="ChEBI" id="CHEBI:27667"/>
    </ligand>
</feature>
<accession>A0A2V1IVR4</accession>
<dbReference type="GO" id="GO:0033499">
    <property type="term" value="P:galactose catabolic process via UDP-galactose, Leloir pathway"/>
    <property type="evidence" value="ECO:0007669"/>
    <property type="project" value="TreeGrafter"/>
</dbReference>
<comment type="catalytic activity">
    <reaction evidence="1 11">
        <text>alpha-D-glucose = beta-D-glucose</text>
        <dbReference type="Rhea" id="RHEA:10264"/>
        <dbReference type="ChEBI" id="CHEBI:15903"/>
        <dbReference type="ChEBI" id="CHEBI:17925"/>
        <dbReference type="EC" id="5.1.3.3"/>
    </reaction>
</comment>
<dbReference type="RefSeq" id="WP_107036277.1">
    <property type="nucleotide sequence ID" value="NZ_CAOPYG010000012.1"/>
</dbReference>
<evidence type="ECO:0000313" key="16">
    <source>
        <dbReference type="Proteomes" id="UP000244925"/>
    </source>
</evidence>
<dbReference type="GO" id="GO:0004034">
    <property type="term" value="F:aldose 1-epimerase activity"/>
    <property type="evidence" value="ECO:0007669"/>
    <property type="project" value="UniProtKB-EC"/>
</dbReference>
<evidence type="ECO:0000256" key="5">
    <source>
        <dbReference type="ARBA" id="ARBA00011245"/>
    </source>
</evidence>
<dbReference type="PIRSF" id="PIRSF005096">
    <property type="entry name" value="GALM"/>
    <property type="match status" value="1"/>
</dbReference>
<dbReference type="PROSITE" id="PS00545">
    <property type="entry name" value="ALDOSE_1_EPIMERASE"/>
    <property type="match status" value="1"/>
</dbReference>
<comment type="subunit">
    <text evidence="5">Monomer.</text>
</comment>
<comment type="cofactor">
    <cofactor evidence="2">
        <name>Ca(2+)</name>
        <dbReference type="ChEBI" id="CHEBI:29108"/>
    </cofactor>
</comment>
<evidence type="ECO:0000256" key="14">
    <source>
        <dbReference type="PIRSR" id="PIRSR005096-3"/>
    </source>
</evidence>
<dbReference type="CDD" id="cd09019">
    <property type="entry name" value="galactose_mutarotase_like"/>
    <property type="match status" value="1"/>
</dbReference>
<evidence type="ECO:0000256" key="1">
    <source>
        <dbReference type="ARBA" id="ARBA00001614"/>
    </source>
</evidence>
<evidence type="ECO:0000256" key="6">
    <source>
        <dbReference type="ARBA" id="ARBA00013185"/>
    </source>
</evidence>
<evidence type="ECO:0000256" key="12">
    <source>
        <dbReference type="PIRSR" id="PIRSR005096-1"/>
    </source>
</evidence>
<comment type="pathway">
    <text evidence="3 11">Carbohydrate metabolism; hexose metabolism.</text>
</comment>
<evidence type="ECO:0000256" key="4">
    <source>
        <dbReference type="ARBA" id="ARBA00006206"/>
    </source>
</evidence>
<feature type="binding site" evidence="13">
    <location>
        <position position="248"/>
    </location>
    <ligand>
        <name>beta-D-galactose</name>
        <dbReference type="ChEBI" id="CHEBI:27667"/>
    </ligand>
</feature>
<comment type="caution">
    <text evidence="15">The sequence shown here is derived from an EMBL/GenBank/DDBJ whole genome shotgun (WGS) entry which is preliminary data.</text>
</comment>
<dbReference type="GeneID" id="93424399"/>
<gene>
    <name evidence="15" type="ORF">C5O25_08305</name>
</gene>
<dbReference type="AlphaFoldDB" id="A0A2V1IVR4"/>
<dbReference type="PANTHER" id="PTHR10091:SF0">
    <property type="entry name" value="GALACTOSE MUTAROTASE"/>
    <property type="match status" value="1"/>
</dbReference>
<dbReference type="Gene3D" id="2.70.98.10">
    <property type="match status" value="1"/>
</dbReference>
<evidence type="ECO:0000256" key="3">
    <source>
        <dbReference type="ARBA" id="ARBA00005028"/>
    </source>
</evidence>
<feature type="active site" description="Proton acceptor" evidence="12">
    <location>
        <position position="315"/>
    </location>
</feature>
<dbReference type="EMBL" id="PUBV01000016">
    <property type="protein sequence ID" value="PWB07059.1"/>
    <property type="molecule type" value="Genomic_DNA"/>
</dbReference>
<dbReference type="InterPro" id="IPR014718">
    <property type="entry name" value="GH-type_carb-bd"/>
</dbReference>
<keyword evidence="9 11" id="KW-0413">Isomerase</keyword>
<evidence type="ECO:0000256" key="10">
    <source>
        <dbReference type="ARBA" id="ARBA00023277"/>
    </source>
</evidence>
<evidence type="ECO:0000256" key="2">
    <source>
        <dbReference type="ARBA" id="ARBA00001913"/>
    </source>
</evidence>
<evidence type="ECO:0000256" key="11">
    <source>
        <dbReference type="PIRNR" id="PIRNR005096"/>
    </source>
</evidence>
<dbReference type="Pfam" id="PF01263">
    <property type="entry name" value="Aldose_epim"/>
    <property type="match status" value="1"/>
</dbReference>
<dbReference type="PANTHER" id="PTHR10091">
    <property type="entry name" value="ALDOSE-1-EPIMERASE"/>
    <property type="match status" value="1"/>
</dbReference>
<proteinExistence type="inferred from homology"/>
<protein>
    <recommendedName>
        <fullName evidence="7 11">Aldose 1-epimerase</fullName>
        <ecNumber evidence="6 11">5.1.3.3</ecNumber>
    </recommendedName>
</protein>
<dbReference type="InterPro" id="IPR018052">
    <property type="entry name" value="Ald1_epimerase_CS"/>
</dbReference>
<name>A0A2V1IVR4_9BACT</name>
<dbReference type="Proteomes" id="UP000244925">
    <property type="component" value="Unassembled WGS sequence"/>
</dbReference>
<dbReference type="UniPathway" id="UPA00242"/>
<dbReference type="SUPFAM" id="SSF74650">
    <property type="entry name" value="Galactose mutarotase-like"/>
    <property type="match status" value="1"/>
</dbReference>
<evidence type="ECO:0000313" key="15">
    <source>
        <dbReference type="EMBL" id="PWB07059.1"/>
    </source>
</evidence>
<dbReference type="InterPro" id="IPR015443">
    <property type="entry name" value="Aldose_1-epimerase"/>
</dbReference>
<feature type="active site" description="Proton donor" evidence="12">
    <location>
        <position position="176"/>
    </location>
</feature>
<evidence type="ECO:0000256" key="8">
    <source>
        <dbReference type="ARBA" id="ARBA00022837"/>
    </source>
</evidence>
<comment type="similarity">
    <text evidence="4 11">Belongs to the aldose epimerase family.</text>
</comment>
<dbReference type="EC" id="5.1.3.3" evidence="6 11"/>
<keyword evidence="8" id="KW-0106">Calcium</keyword>
<sequence>MKISRQTAPSPMGEITLYTLTNATGASVTLSSLGAGIVKTEVPDRNGKLDDVVIGYADPADYIADGPCAGKIPGRFANRIAKGHFTLDGKDYTLAINNGPNALHGGPTGFMNRIWDSEANAQEGTVTFYRTSPDGEEGYPGNLTVKATYAWTDDNVLTLRLQAETDAPTVINLTNHAYWNLEGHNAGSILDHELQLECSRYLPTDDTLIPTGEFAPVAGTPMDFTTPKKIGRDIKTDFPALNYGKGYDNCWVAHGPIRKGELKTVAILSSEPSGRILEVSTTQPAAQVYTGNWLAGSPANKAGRPYDDYDGVAIECQNMPDAPNHADFPSAVLRPGEKYDETIKFSFKTK</sequence>
<dbReference type="InterPro" id="IPR011013">
    <property type="entry name" value="Gal_mutarotase_sf_dom"/>
</dbReference>